<dbReference type="EMBL" id="JAANER010000004">
    <property type="protein sequence ID" value="KAG9191055.1"/>
    <property type="molecule type" value="Genomic_DNA"/>
</dbReference>
<dbReference type="Proteomes" id="UP001199106">
    <property type="component" value="Unassembled WGS sequence"/>
</dbReference>
<dbReference type="GO" id="GO:0016810">
    <property type="term" value="F:hydrolase activity, acting on carbon-nitrogen (but not peptide) bonds"/>
    <property type="evidence" value="ECO:0007669"/>
    <property type="project" value="InterPro"/>
</dbReference>
<reference evidence="2" key="1">
    <citation type="submission" date="2021-07" db="EMBL/GenBank/DDBJ databases">
        <title>Genome Resource of American Ginseng Black Spot Pathogen Alternaria panax.</title>
        <authorList>
            <person name="Qiu C."/>
            <person name="Wang W."/>
            <person name="Liu Z."/>
        </authorList>
    </citation>
    <scope>NUCLEOTIDE SEQUENCE</scope>
    <source>
        <strain evidence="2">BNCC115425</strain>
    </source>
</reference>
<dbReference type="AlphaFoldDB" id="A0AAD4IAP0"/>
<dbReference type="Gene3D" id="2.30.40.10">
    <property type="entry name" value="Urease, subunit C, domain 1"/>
    <property type="match status" value="1"/>
</dbReference>
<keyword evidence="3" id="KW-1185">Reference proteome</keyword>
<protein>
    <recommendedName>
        <fullName evidence="4">Amidohydrolase-related domain-containing protein</fullName>
    </recommendedName>
</protein>
<sequence length="147" mass="16347">MVEYTVDQMAKMMKSTLFTGGTVIGWDHSANYLDIVRNGSVLVKNDTITAVFSVSYNGFLPAELDVVDATNDIIFTGFIDTHRHSRQTAFKTLGSNVTLMRYFDRYGTDLPANTKFTPKDVYISQLVGLYEALNGGVTTILDFPHCT</sequence>
<evidence type="ECO:0000313" key="3">
    <source>
        <dbReference type="Proteomes" id="UP001199106"/>
    </source>
</evidence>
<keyword evidence="1" id="KW-0378">Hydrolase</keyword>
<evidence type="ECO:0000313" key="2">
    <source>
        <dbReference type="EMBL" id="KAG9191055.1"/>
    </source>
</evidence>
<evidence type="ECO:0008006" key="4">
    <source>
        <dbReference type="Google" id="ProtNLM"/>
    </source>
</evidence>
<dbReference type="InterPro" id="IPR011059">
    <property type="entry name" value="Metal-dep_hydrolase_composite"/>
</dbReference>
<dbReference type="PANTHER" id="PTHR43794">
    <property type="entry name" value="AMINOHYDROLASE SSNA-RELATED"/>
    <property type="match status" value="1"/>
</dbReference>
<gene>
    <name evidence="2" type="ORF">G6011_09143</name>
</gene>
<proteinExistence type="predicted"/>
<dbReference type="Gene3D" id="3.20.20.140">
    <property type="entry name" value="Metal-dependent hydrolases"/>
    <property type="match status" value="1"/>
</dbReference>
<accession>A0AAD4IAP0</accession>
<dbReference type="SUPFAM" id="SSF51338">
    <property type="entry name" value="Composite domain of metallo-dependent hydrolases"/>
    <property type="match status" value="1"/>
</dbReference>
<dbReference type="InterPro" id="IPR050287">
    <property type="entry name" value="MTA/SAH_deaminase"/>
</dbReference>
<comment type="caution">
    <text evidence="2">The sequence shown here is derived from an EMBL/GenBank/DDBJ whole genome shotgun (WGS) entry which is preliminary data.</text>
</comment>
<name>A0AAD4IAP0_9PLEO</name>
<organism evidence="2 3">
    <name type="scientific">Alternaria panax</name>
    <dbReference type="NCBI Taxonomy" id="48097"/>
    <lineage>
        <taxon>Eukaryota</taxon>
        <taxon>Fungi</taxon>
        <taxon>Dikarya</taxon>
        <taxon>Ascomycota</taxon>
        <taxon>Pezizomycotina</taxon>
        <taxon>Dothideomycetes</taxon>
        <taxon>Pleosporomycetidae</taxon>
        <taxon>Pleosporales</taxon>
        <taxon>Pleosporineae</taxon>
        <taxon>Pleosporaceae</taxon>
        <taxon>Alternaria</taxon>
        <taxon>Alternaria sect. Panax</taxon>
    </lineage>
</organism>
<dbReference type="InterPro" id="IPR032466">
    <property type="entry name" value="Metal_Hydrolase"/>
</dbReference>
<dbReference type="SUPFAM" id="SSF51556">
    <property type="entry name" value="Metallo-dependent hydrolases"/>
    <property type="match status" value="1"/>
</dbReference>
<evidence type="ECO:0000256" key="1">
    <source>
        <dbReference type="ARBA" id="ARBA00022801"/>
    </source>
</evidence>
<dbReference type="PANTHER" id="PTHR43794:SF11">
    <property type="entry name" value="AMIDOHYDROLASE-RELATED DOMAIN-CONTAINING PROTEIN"/>
    <property type="match status" value="1"/>
</dbReference>